<dbReference type="InterPro" id="IPR011330">
    <property type="entry name" value="Glyco_hydro/deAcase_b/a-brl"/>
</dbReference>
<dbReference type="PANTHER" id="PTHR11607">
    <property type="entry name" value="ALPHA-MANNOSIDASE"/>
    <property type="match status" value="1"/>
</dbReference>
<dbReference type="SMART" id="SM00872">
    <property type="entry name" value="Alpha-mann_mid"/>
    <property type="match status" value="1"/>
</dbReference>
<evidence type="ECO:0000313" key="21">
    <source>
        <dbReference type="EMBL" id="JAL51897.1"/>
    </source>
</evidence>
<dbReference type="InterPro" id="IPR037094">
    <property type="entry name" value="Glyco_hydro_38_cen_sf"/>
</dbReference>
<keyword evidence="13" id="KW-1015">Disulfide bond</keyword>
<keyword evidence="11" id="KW-0333">Golgi apparatus</keyword>
<dbReference type="FunFam" id="3.20.110.10:FF:000003">
    <property type="entry name" value="Alpha-mannosidase"/>
    <property type="match status" value="1"/>
</dbReference>
<comment type="subcellular location">
    <subcellularLocation>
        <location evidence="1">Golgi apparatus membrane</location>
        <topology evidence="1">Single-pass type II membrane protein</topology>
    </subcellularLocation>
</comment>
<dbReference type="PROSITE" id="PS51257">
    <property type="entry name" value="PROKAR_LIPOPROTEIN"/>
    <property type="match status" value="1"/>
</dbReference>
<dbReference type="FunFam" id="2.60.40.1180:FF:000019">
    <property type="entry name" value="Alpha-mannosidase 2"/>
    <property type="match status" value="1"/>
</dbReference>
<feature type="transmembrane region" description="Helical" evidence="19">
    <location>
        <begin position="7"/>
        <end position="26"/>
    </location>
</feature>
<feature type="domain" description="Glycoside hydrolase family 38 central" evidence="20">
    <location>
        <begin position="489"/>
        <end position="579"/>
    </location>
</feature>
<evidence type="ECO:0000256" key="14">
    <source>
        <dbReference type="ARBA" id="ARBA00023295"/>
    </source>
</evidence>
<comment type="subunit">
    <text evidence="4">Homodimer; disulfide-linked.</text>
</comment>
<evidence type="ECO:0000256" key="10">
    <source>
        <dbReference type="ARBA" id="ARBA00022989"/>
    </source>
</evidence>
<dbReference type="EMBL" id="GDIQ01098480">
    <property type="protein sequence ID" value="JAL53246.1"/>
    <property type="molecule type" value="Transcribed_RNA"/>
</dbReference>
<evidence type="ECO:0000256" key="1">
    <source>
        <dbReference type="ARBA" id="ARBA00004323"/>
    </source>
</evidence>
<evidence type="ECO:0000256" key="17">
    <source>
        <dbReference type="RuleBase" id="RU361199"/>
    </source>
</evidence>
<dbReference type="Gene3D" id="2.60.40.1180">
    <property type="entry name" value="Golgi alpha-mannosidase II"/>
    <property type="match status" value="1"/>
</dbReference>
<accession>A0A0P5JH22</accession>
<evidence type="ECO:0000256" key="13">
    <source>
        <dbReference type="ARBA" id="ARBA00023157"/>
    </source>
</evidence>
<keyword evidence="7 17" id="KW-0378">Hydrolase</keyword>
<comment type="similarity">
    <text evidence="3 17">Belongs to the glycosyl hydrolase 38 family.</text>
</comment>
<keyword evidence="5 19" id="KW-0812">Transmembrane</keyword>
<comment type="catalytic activity">
    <reaction evidence="16">
        <text>N(4)-{beta-D-GlcNAc-(1-&gt;2)-alpha-D-Man-(1-&gt;3)-[alpha-D-Man-(1-&gt;3)-[alpha-D-Man-(1-&gt;6)]-alpha-D-Man-(1-&gt;6)]-beta-D-Man-(1-&gt;4)-beta-D-GlcNAc-(1-&gt;4)-beta-D-GlcNAc}-L-asparaginyl-[protein] + 2 H2O = 2 alpha-D-mannopyranose + an N(4)-{beta-D-GlcNAc-(1-&gt;2)-alpha-D-Man-(1-&gt;3)-[alpha-D-Man-(1-&gt;6)]-beta-D-Man-(1-&gt;4)-beta-D-GlcNAc-(1-&gt;4)-beta-D-GlcNAc}-L-asparaginyl-[protein]</text>
        <dbReference type="Rhea" id="RHEA:56052"/>
        <dbReference type="Rhea" id="RHEA-COMP:14368"/>
        <dbReference type="Rhea" id="RHEA-COMP:14369"/>
        <dbReference type="ChEBI" id="CHEBI:15377"/>
        <dbReference type="ChEBI" id="CHEBI:28729"/>
        <dbReference type="ChEBI" id="CHEBI:60615"/>
        <dbReference type="ChEBI" id="CHEBI:60625"/>
        <dbReference type="EC" id="3.2.1.114"/>
    </reaction>
</comment>
<keyword evidence="8 17" id="KW-0862">Zinc</keyword>
<protein>
    <recommendedName>
        <fullName evidence="17">Alpha-mannosidase</fullName>
        <ecNumber evidence="17">3.2.1.-</ecNumber>
    </recommendedName>
</protein>
<dbReference type="GO" id="GO:0006013">
    <property type="term" value="P:mannose metabolic process"/>
    <property type="evidence" value="ECO:0007669"/>
    <property type="project" value="InterPro"/>
</dbReference>
<dbReference type="FunFam" id="1.20.1270.50:FF:000001">
    <property type="entry name" value="Alpha-mannosidase"/>
    <property type="match status" value="1"/>
</dbReference>
<dbReference type="GO" id="GO:0046872">
    <property type="term" value="F:metal ion binding"/>
    <property type="evidence" value="ECO:0007669"/>
    <property type="project" value="UniProtKB-KW"/>
</dbReference>
<evidence type="ECO:0000256" key="2">
    <source>
        <dbReference type="ARBA" id="ARBA00004922"/>
    </source>
</evidence>
<evidence type="ECO:0000256" key="16">
    <source>
        <dbReference type="ARBA" id="ARBA00093232"/>
    </source>
</evidence>
<feature type="coiled-coil region" evidence="18">
    <location>
        <begin position="32"/>
        <end position="59"/>
    </location>
</feature>
<dbReference type="Pfam" id="PF07748">
    <property type="entry name" value="Glyco_hydro_38C"/>
    <property type="match status" value="1"/>
</dbReference>
<keyword evidence="10 19" id="KW-1133">Transmembrane helix</keyword>
<dbReference type="OrthoDB" id="10261055at2759"/>
<dbReference type="GO" id="GO:0006491">
    <property type="term" value="P:N-glycan processing"/>
    <property type="evidence" value="ECO:0007669"/>
    <property type="project" value="TreeGrafter"/>
</dbReference>
<dbReference type="InterPro" id="IPR027291">
    <property type="entry name" value="Glyco_hydro_38_N_sf"/>
</dbReference>
<sequence length="1155" mass="132020">MRIRKTSLLFGLSCLVVFGCIVVLLGRNKNLVGDEQNDVEDLEKKVKELERDLQRNYEIVQKIGKSVSDLLKQSSGQGKADYLKTSEIKQVQKMVDGRIGTKDCMFVEQTPLQPDVQMLNLYSKLKFDNPDGGVWKQGWDVQYDDSQFSEDNKLKVFVVPHSHNDPGWIKTFQKYYEDQTRHILNNMVRKVSEEENRKFIWAEISYLDLWWKESEPQARDNLKQLVDKGQIEIVTGGWVMNDEANTHYYAMIEQLTSGHEWLKQKLNFSPRNGWAIDPFGLSSSMAYLLKRSGLENMVIQRVHYAVKKVMAAQKNLEFRWRQNWDRDGQTDMLCHMMPFYSYDVPHTCGPDPKICCQFDFRRLSSSGQTPIHCPWKVPPQPITESNVHRRAALLLDQYRKKSSLYKTNVLLIQLGDDFRYDTAAEFDQQFINYQKLFDYMNSRSDWFVDAQFGTLKDYFDSLRASVAQSVERFPSLSGDFFTYADIDDHYWSGYYTTRPFYKQLDRVLESYLRSAEIIYSMTWSHLHRLSAVPERSRNWMGRMMALLSQARRHLAIFQHHDGITGTEKDHVVQDYAKMMQNGIQNSQMIIQQCAHFLLHPDQASFEPQLDTLHFSVDDEYSKPNELPLKSLVRLQKSKRRIVFYNSLASERIQVVTLRTSHYNVEVTNDQLKPVNVQVSPVFITSHQLSNEEFEISFLVSIPPLGMSTYMIRQYDGTVQENAHLEVSRIAVRESRSIDSVAPFTVDIKEQFEPFTLENTNLKATFDSNGLLTSISQERRETVSIAIQFVHYGTRGGNQAMSGAYLFLPDGPAKLVEPNAEDNRVRIVQGSIRSQVVVTLPFVVHQVTLHRSPGIDGLNLDIDNLVNLSGHSNVEVAMRLVTSLDSGTAFYSDLNGLQMTRREKWEQLPLQAQFYPMPAMAYIEDSTTRITLATKQPLGVASLSPGQLEVMLDRRLNQDDNRGLGQGIYDNVIPTLNSFRLLVEPRIVSCKGSHEGRRADGYPSLSAHRSLHGLLYPVHQLVWNVGDGDEQLGGSSPLMKLHGNFKPALSESGSDIHVVNLRTATRLPDDQAVEPSSSVSLVLHRLGFDCCFPPLGLNSSTANNGEFSLDKLFPDYFGNRVRPMSLTSLGPQGPAIEKSFTIALKPMEIYTFELQP</sequence>
<evidence type="ECO:0000256" key="3">
    <source>
        <dbReference type="ARBA" id="ARBA00009792"/>
    </source>
</evidence>
<dbReference type="Gene3D" id="1.20.1270.50">
    <property type="entry name" value="Glycoside hydrolase family 38, central domain"/>
    <property type="match status" value="1"/>
</dbReference>
<evidence type="ECO:0000256" key="9">
    <source>
        <dbReference type="ARBA" id="ARBA00022968"/>
    </source>
</evidence>
<dbReference type="Pfam" id="PF09261">
    <property type="entry name" value="Alpha-mann_mid"/>
    <property type="match status" value="1"/>
</dbReference>
<dbReference type="Pfam" id="PF01074">
    <property type="entry name" value="Glyco_hydro_38N"/>
    <property type="match status" value="1"/>
</dbReference>
<dbReference type="CDD" id="cd10809">
    <property type="entry name" value="GH38N_AMII_GMII_SfManIII_like"/>
    <property type="match status" value="1"/>
</dbReference>
<comment type="pathway">
    <text evidence="2">Protein modification; protein glycosylation.</text>
</comment>
<dbReference type="PANTHER" id="PTHR11607:SF3">
    <property type="entry name" value="LYSOSOMAL ALPHA-MANNOSIDASE"/>
    <property type="match status" value="1"/>
</dbReference>
<dbReference type="InterPro" id="IPR000602">
    <property type="entry name" value="Glyco_hydro_38_N"/>
</dbReference>
<dbReference type="Gene3D" id="3.20.110.10">
    <property type="entry name" value="Glycoside hydrolase 38, N terminal domain"/>
    <property type="match status" value="1"/>
</dbReference>
<comment type="cofactor">
    <cofactor evidence="17">
        <name>Zn(2+)</name>
        <dbReference type="ChEBI" id="CHEBI:29105"/>
    </cofactor>
    <text evidence="17">Binds 1 zinc ion per subunit.</text>
</comment>
<dbReference type="AlphaFoldDB" id="A0A0P5JH22"/>
<evidence type="ECO:0000256" key="12">
    <source>
        <dbReference type="ARBA" id="ARBA00023136"/>
    </source>
</evidence>
<dbReference type="FunFam" id="2.70.98.30:FF:000002">
    <property type="entry name" value="Alpha-mannosidase"/>
    <property type="match status" value="1"/>
</dbReference>
<evidence type="ECO:0000256" key="6">
    <source>
        <dbReference type="ARBA" id="ARBA00022723"/>
    </source>
</evidence>
<dbReference type="SUPFAM" id="SSF88688">
    <property type="entry name" value="Families 57/38 glycoside transferase middle domain"/>
    <property type="match status" value="1"/>
</dbReference>
<evidence type="ECO:0000256" key="15">
    <source>
        <dbReference type="ARBA" id="ARBA00059516"/>
    </source>
</evidence>
<dbReference type="EC" id="3.2.1.-" evidence="17"/>
<evidence type="ECO:0000256" key="5">
    <source>
        <dbReference type="ARBA" id="ARBA00022692"/>
    </source>
</evidence>
<evidence type="ECO:0000256" key="11">
    <source>
        <dbReference type="ARBA" id="ARBA00023034"/>
    </source>
</evidence>
<evidence type="ECO:0000256" key="8">
    <source>
        <dbReference type="ARBA" id="ARBA00022833"/>
    </source>
</evidence>
<dbReference type="InterPro" id="IPR011013">
    <property type="entry name" value="Gal_mutarotase_sf_dom"/>
</dbReference>
<keyword evidence="14 17" id="KW-0326">Glycosidase</keyword>
<dbReference type="InterPro" id="IPR011682">
    <property type="entry name" value="Glyco_hydro_38_C"/>
</dbReference>
<dbReference type="GO" id="GO:0004572">
    <property type="term" value="F:mannosyl-oligosaccharide 1,3-1,6-alpha-mannosidase activity"/>
    <property type="evidence" value="ECO:0007669"/>
    <property type="project" value="UniProtKB-EC"/>
</dbReference>
<dbReference type="EMBL" id="GDIQ01099829">
    <property type="protein sequence ID" value="JAL51897.1"/>
    <property type="molecule type" value="Transcribed_RNA"/>
</dbReference>
<keyword evidence="9" id="KW-0735">Signal-anchor</keyword>
<evidence type="ECO:0000256" key="19">
    <source>
        <dbReference type="SAM" id="Phobius"/>
    </source>
</evidence>
<keyword evidence="6 17" id="KW-0479">Metal-binding</keyword>
<dbReference type="EMBL" id="GDIQ01086140">
    <property type="protein sequence ID" value="JAN08597.1"/>
    <property type="molecule type" value="Transcribed_RNA"/>
</dbReference>
<organism evidence="21">
    <name type="scientific">Daphnia magna</name>
    <dbReference type="NCBI Taxonomy" id="35525"/>
    <lineage>
        <taxon>Eukaryota</taxon>
        <taxon>Metazoa</taxon>
        <taxon>Ecdysozoa</taxon>
        <taxon>Arthropoda</taxon>
        <taxon>Crustacea</taxon>
        <taxon>Branchiopoda</taxon>
        <taxon>Diplostraca</taxon>
        <taxon>Cladocera</taxon>
        <taxon>Anomopoda</taxon>
        <taxon>Daphniidae</taxon>
        <taxon>Daphnia</taxon>
    </lineage>
</organism>
<evidence type="ECO:0000259" key="20">
    <source>
        <dbReference type="SMART" id="SM00872"/>
    </source>
</evidence>
<dbReference type="InterPro" id="IPR028995">
    <property type="entry name" value="Glyco_hydro_57/38_cen_sf"/>
</dbReference>
<dbReference type="GO" id="GO:0000139">
    <property type="term" value="C:Golgi membrane"/>
    <property type="evidence" value="ECO:0007669"/>
    <property type="project" value="UniProtKB-SubCell"/>
</dbReference>
<proteinExistence type="inferred from homology"/>
<dbReference type="InterPro" id="IPR015341">
    <property type="entry name" value="Glyco_hydro_38_cen"/>
</dbReference>
<keyword evidence="12 19" id="KW-0472">Membrane</keyword>
<dbReference type="GO" id="GO:0030246">
    <property type="term" value="F:carbohydrate binding"/>
    <property type="evidence" value="ECO:0007669"/>
    <property type="project" value="InterPro"/>
</dbReference>
<dbReference type="SUPFAM" id="SSF88713">
    <property type="entry name" value="Glycoside hydrolase/deacetylase"/>
    <property type="match status" value="1"/>
</dbReference>
<evidence type="ECO:0000256" key="4">
    <source>
        <dbReference type="ARBA" id="ARBA00011748"/>
    </source>
</evidence>
<evidence type="ECO:0000256" key="18">
    <source>
        <dbReference type="SAM" id="Coils"/>
    </source>
</evidence>
<dbReference type="Gene3D" id="2.70.98.30">
    <property type="entry name" value="Golgi alpha-mannosidase II, domain 4"/>
    <property type="match status" value="1"/>
</dbReference>
<reference evidence="21" key="1">
    <citation type="submission" date="2015-10" db="EMBL/GenBank/DDBJ databases">
        <title>EvidentialGene: Evidence-directed Construction of Complete mRNA Transcriptomes without Genomes.</title>
        <authorList>
            <person name="Gilbert D.G."/>
        </authorList>
    </citation>
    <scope>NUCLEOTIDE SEQUENCE</scope>
</reference>
<name>A0A0P5JH22_9CRUS</name>
<keyword evidence="18" id="KW-0175">Coiled coil</keyword>
<evidence type="ECO:0000256" key="7">
    <source>
        <dbReference type="ARBA" id="ARBA00022801"/>
    </source>
</evidence>
<dbReference type="SUPFAM" id="SSF74650">
    <property type="entry name" value="Galactose mutarotase-like"/>
    <property type="match status" value="1"/>
</dbReference>
<dbReference type="InterPro" id="IPR050843">
    <property type="entry name" value="Glycosyl_Hydrlase_38"/>
</dbReference>
<comment type="function">
    <text evidence="15">Catalyzes the first committed step in the biosynthesis of complex N-glycans. It controls conversion of high mannose to complex N-glycans; the final hydrolytic step in the N-glycan maturation pathway.</text>
</comment>
<dbReference type="InterPro" id="IPR013780">
    <property type="entry name" value="Glyco_hydro_b"/>
</dbReference>